<evidence type="ECO:0000313" key="3">
    <source>
        <dbReference type="Proteomes" id="UP000555564"/>
    </source>
</evidence>
<dbReference type="RefSeq" id="WP_184978045.1">
    <property type="nucleotide sequence ID" value="NZ_JACHIU010000001.1"/>
</dbReference>
<dbReference type="Proteomes" id="UP000555564">
    <property type="component" value="Unassembled WGS sequence"/>
</dbReference>
<protein>
    <recommendedName>
        <fullName evidence="4">Lantibiotic dehydratase N-terminal domain-containing protein</fullName>
    </recommendedName>
</protein>
<dbReference type="EMBL" id="JACHIU010000001">
    <property type="protein sequence ID" value="MBB6470725.1"/>
    <property type="molecule type" value="Genomic_DNA"/>
</dbReference>
<name>A0A7X0I928_9ACTN</name>
<evidence type="ECO:0000313" key="2">
    <source>
        <dbReference type="EMBL" id="MBB6470725.1"/>
    </source>
</evidence>
<sequence>MTPDPARWHPAPLALLRRTGFPFESLGHLTSGEVTGSLTAYRAARRHAEELYAEFTGEVFANAVREQEEAGAAPPVFKALYRVRRAAERAEPPPAQALTALESLGPETAGWAARLRAASARLDACRTEVETTAEKALARSRALLWETAATEDFREAVLLSNPGAYERVLHRHTSTGRPVPAPALSAGNGATPDNREVAVTAAGSSTPTAPATPLPATRNAKTRREEGLLYAYLQRFCAKNESVSFFGPVDAVRVEPESAVSLEMTRRPGTLQARWTRAAHWAAEALAARAAADLADLIPLRLAPGLAATPDGRRLTLPDGRAARLDPASAAAVRACDTGLTLTRFTEKATGEEAAAARRLVDRGVIRRDIPLPTAVDDPLATLRAALAELGDERWTAELDRFAAAVARFAAAGDAERLSALQAAEQVFAELSGTEPRRAAGTIYADRLIVTEDCRGDVVDAAIGGPLLAEVSANLDPVLRLCAGYGLTVADAVHEKALELHTELATGGVIGFLPFIAALDARVDMAAITAAPQVAAWLTRLAGLVRDRDRDGLAELPPSDVAPLTRPLPPGLSVSPDIFLAAPDEEALRDGAAELIVGEIHHGTQIWTHLGALLPDHDRVAAGLSALLTVDGELPAALVHRRTQGKAFERDLPGLDIEVLGRSAKDPGRRLRAADVTVVRGPAGLRLRHPGHAELFLRPRDPRAASSWLFGPPPVVAPPLAVEGGSPRVRLGGVTLWRRAWDVPAAALDDLLRAAGPADALLAADGLRAAYGLPSRVFVRVPGERKPFFADLTEPLSLEHLAHMARSAPGPLRCTELLPGPDGWWLADRRGRYSTELRMTYVTSTEGPRGKGNP</sequence>
<evidence type="ECO:0008006" key="4">
    <source>
        <dbReference type="Google" id="ProtNLM"/>
    </source>
</evidence>
<accession>A0A7X0I928</accession>
<keyword evidence="3" id="KW-1185">Reference proteome</keyword>
<proteinExistence type="predicted"/>
<comment type="caution">
    <text evidence="2">The sequence shown here is derived from an EMBL/GenBank/DDBJ whole genome shotgun (WGS) entry which is preliminary data.</text>
</comment>
<gene>
    <name evidence="2" type="ORF">BJ992_000156</name>
</gene>
<dbReference type="AlphaFoldDB" id="A0A7X0I928"/>
<reference evidence="2 3" key="1">
    <citation type="submission" date="2020-08" db="EMBL/GenBank/DDBJ databases">
        <title>Sequencing the genomes of 1000 actinobacteria strains.</title>
        <authorList>
            <person name="Klenk H.-P."/>
        </authorList>
    </citation>
    <scope>NUCLEOTIDE SEQUENCE [LARGE SCALE GENOMIC DNA]</scope>
    <source>
        <strain evidence="2 3">DSM 44936</strain>
    </source>
</reference>
<evidence type="ECO:0000256" key="1">
    <source>
        <dbReference type="SAM" id="MobiDB-lite"/>
    </source>
</evidence>
<feature type="region of interest" description="Disordered" evidence="1">
    <location>
        <begin position="172"/>
        <end position="192"/>
    </location>
</feature>
<organism evidence="2 3">
    <name type="scientific">Sphaerisporangium rubeum</name>
    <dbReference type="NCBI Taxonomy" id="321317"/>
    <lineage>
        <taxon>Bacteria</taxon>
        <taxon>Bacillati</taxon>
        <taxon>Actinomycetota</taxon>
        <taxon>Actinomycetes</taxon>
        <taxon>Streptosporangiales</taxon>
        <taxon>Streptosporangiaceae</taxon>
        <taxon>Sphaerisporangium</taxon>
    </lineage>
</organism>